<accession>R7U7K2</accession>
<evidence type="ECO:0000313" key="4">
    <source>
        <dbReference type="Proteomes" id="UP000014760"/>
    </source>
</evidence>
<dbReference type="AlphaFoldDB" id="R7U7K2"/>
<reference evidence="4" key="1">
    <citation type="submission" date="2012-12" db="EMBL/GenBank/DDBJ databases">
        <authorList>
            <person name="Hellsten U."/>
            <person name="Grimwood J."/>
            <person name="Chapman J.A."/>
            <person name="Shapiro H."/>
            <person name="Aerts A."/>
            <person name="Otillar R.P."/>
            <person name="Terry A.Y."/>
            <person name="Boore J.L."/>
            <person name="Simakov O."/>
            <person name="Marletaz F."/>
            <person name="Cho S.-J."/>
            <person name="Edsinger-Gonzales E."/>
            <person name="Havlak P."/>
            <person name="Kuo D.-H."/>
            <person name="Larsson T."/>
            <person name="Lv J."/>
            <person name="Arendt D."/>
            <person name="Savage R."/>
            <person name="Osoegawa K."/>
            <person name="de Jong P."/>
            <person name="Lindberg D.R."/>
            <person name="Seaver E.C."/>
            <person name="Weisblat D.A."/>
            <person name="Putnam N.H."/>
            <person name="Grigoriev I.V."/>
            <person name="Rokhsar D.S."/>
        </authorList>
    </citation>
    <scope>NUCLEOTIDE SEQUENCE</scope>
    <source>
        <strain evidence="4">I ESC-2004</strain>
    </source>
</reference>
<evidence type="ECO:0000313" key="3">
    <source>
        <dbReference type="EnsemblMetazoa" id="CapteP213369"/>
    </source>
</evidence>
<keyword evidence="4" id="KW-1185">Reference proteome</keyword>
<name>R7U7K2_CAPTE</name>
<dbReference type="Proteomes" id="UP000014760">
    <property type="component" value="Unassembled WGS sequence"/>
</dbReference>
<organism evidence="2">
    <name type="scientific">Capitella teleta</name>
    <name type="common">Polychaete worm</name>
    <dbReference type="NCBI Taxonomy" id="283909"/>
    <lineage>
        <taxon>Eukaryota</taxon>
        <taxon>Metazoa</taxon>
        <taxon>Spiralia</taxon>
        <taxon>Lophotrochozoa</taxon>
        <taxon>Annelida</taxon>
        <taxon>Polychaeta</taxon>
        <taxon>Sedentaria</taxon>
        <taxon>Scolecida</taxon>
        <taxon>Capitellidae</taxon>
        <taxon>Capitella</taxon>
    </lineage>
</organism>
<dbReference type="EMBL" id="KB306678">
    <property type="protein sequence ID" value="ELT99656.1"/>
    <property type="molecule type" value="Genomic_DNA"/>
</dbReference>
<feature type="chain" id="PRO_5008787739" evidence="1">
    <location>
        <begin position="20"/>
        <end position="453"/>
    </location>
</feature>
<dbReference type="HOGENOM" id="CLU_038092_1_0_1"/>
<evidence type="ECO:0000313" key="2">
    <source>
        <dbReference type="EMBL" id="ELT99656.1"/>
    </source>
</evidence>
<feature type="signal peptide" evidence="1">
    <location>
        <begin position="1"/>
        <end position="19"/>
    </location>
</feature>
<keyword evidence="1" id="KW-0732">Signal</keyword>
<dbReference type="EMBL" id="AMQN01009963">
    <property type="status" value="NOT_ANNOTATED_CDS"/>
    <property type="molecule type" value="Genomic_DNA"/>
</dbReference>
<gene>
    <name evidence="2" type="ORF">CAPTEDRAFT_213369</name>
</gene>
<sequence>MCSLGLILLLAFQTYDVTPSYAPGVMDPPMLATQNPVCSNEFFRKFITEHHRYPDAIKWNANYTDFSPLLCHVQSQNIKQCIKRKNIQKIAVYGASNVKKYGLQLAETLKKIGFVCNQTKRENRQPLLRIDLDYFAAGNKTLRSLMVAGSEYLCTRCSSYQITCKSKDSDDVNIEFISTENVNTTKLVLKNSTVAPTYEHFIFDVYLKKSFPDLNIFFVPMNHIKRQPIERFVREFPVTLLPLVKKVKPPTSDFFFIPGTSEFEECRTGSRAIYRYHLWYGLLASDAIRKLNAELFSILESDIINGEVSSFLDLAEVTSSLIHLSTDGTHFDDQWYNSLKRDECNISFMRTVERSAHSTAHIVNNRRVTFMTSRWYKIERKKKKEIDGVHIKNGGRHIPLKKDIEGIHMKNGGRHTQLKKDNEGIHMKNGGRHIPLKKDIEGIHMKNGEDIHN</sequence>
<evidence type="ECO:0000256" key="1">
    <source>
        <dbReference type="SAM" id="SignalP"/>
    </source>
</evidence>
<proteinExistence type="predicted"/>
<dbReference type="OrthoDB" id="6326328at2759"/>
<reference evidence="3" key="3">
    <citation type="submission" date="2015-06" db="UniProtKB">
        <authorList>
            <consortium name="EnsemblMetazoa"/>
        </authorList>
    </citation>
    <scope>IDENTIFICATION</scope>
</reference>
<protein>
    <submittedName>
        <fullName evidence="2 3">Uncharacterized protein</fullName>
    </submittedName>
</protein>
<reference evidence="2 4" key="2">
    <citation type="journal article" date="2013" name="Nature">
        <title>Insights into bilaterian evolution from three spiralian genomes.</title>
        <authorList>
            <person name="Simakov O."/>
            <person name="Marletaz F."/>
            <person name="Cho S.J."/>
            <person name="Edsinger-Gonzales E."/>
            <person name="Havlak P."/>
            <person name="Hellsten U."/>
            <person name="Kuo D.H."/>
            <person name="Larsson T."/>
            <person name="Lv J."/>
            <person name="Arendt D."/>
            <person name="Savage R."/>
            <person name="Osoegawa K."/>
            <person name="de Jong P."/>
            <person name="Grimwood J."/>
            <person name="Chapman J.A."/>
            <person name="Shapiro H."/>
            <person name="Aerts A."/>
            <person name="Otillar R.P."/>
            <person name="Terry A.Y."/>
            <person name="Boore J.L."/>
            <person name="Grigoriev I.V."/>
            <person name="Lindberg D.R."/>
            <person name="Seaver E.C."/>
            <person name="Weisblat D.A."/>
            <person name="Putnam N.H."/>
            <person name="Rokhsar D.S."/>
        </authorList>
    </citation>
    <scope>NUCLEOTIDE SEQUENCE</scope>
    <source>
        <strain evidence="2 4">I ESC-2004</strain>
    </source>
</reference>
<dbReference type="EnsemblMetazoa" id="CapteT213369">
    <property type="protein sequence ID" value="CapteP213369"/>
    <property type="gene ID" value="CapteG213369"/>
</dbReference>